<dbReference type="Proteomes" id="UP000215914">
    <property type="component" value="Unassembled WGS sequence"/>
</dbReference>
<evidence type="ECO:0000313" key="3">
    <source>
        <dbReference type="Proteomes" id="UP000215914"/>
    </source>
</evidence>
<dbReference type="Gene3D" id="1.10.287.2250">
    <property type="match status" value="1"/>
</dbReference>
<reference evidence="2" key="2">
    <citation type="submission" date="2020-06" db="EMBL/GenBank/DDBJ databases">
        <title>Helianthus annuus Genome sequencing and assembly Release 2.</title>
        <authorList>
            <person name="Gouzy J."/>
            <person name="Langlade N."/>
            <person name="Munos S."/>
        </authorList>
    </citation>
    <scope>NUCLEOTIDE SEQUENCE</scope>
    <source>
        <tissue evidence="2">Leaves</tissue>
    </source>
</reference>
<proteinExistence type="predicted"/>
<gene>
    <name evidence="2" type="ORF">HanXRQr2_Chr06g0267181</name>
</gene>
<reference evidence="2" key="1">
    <citation type="journal article" date="2017" name="Nature">
        <title>The sunflower genome provides insights into oil metabolism, flowering and Asterid evolution.</title>
        <authorList>
            <person name="Badouin H."/>
            <person name="Gouzy J."/>
            <person name="Grassa C.J."/>
            <person name="Murat F."/>
            <person name="Staton S.E."/>
            <person name="Cottret L."/>
            <person name="Lelandais-Briere C."/>
            <person name="Owens G.L."/>
            <person name="Carrere S."/>
            <person name="Mayjonade B."/>
            <person name="Legrand L."/>
            <person name="Gill N."/>
            <person name="Kane N.C."/>
            <person name="Bowers J.E."/>
            <person name="Hubner S."/>
            <person name="Bellec A."/>
            <person name="Berard A."/>
            <person name="Berges H."/>
            <person name="Blanchet N."/>
            <person name="Boniface M.C."/>
            <person name="Brunel D."/>
            <person name="Catrice O."/>
            <person name="Chaidir N."/>
            <person name="Claudel C."/>
            <person name="Donnadieu C."/>
            <person name="Faraut T."/>
            <person name="Fievet G."/>
            <person name="Helmstetter N."/>
            <person name="King M."/>
            <person name="Knapp S.J."/>
            <person name="Lai Z."/>
            <person name="Le Paslier M.C."/>
            <person name="Lippi Y."/>
            <person name="Lorenzon L."/>
            <person name="Mandel J.R."/>
            <person name="Marage G."/>
            <person name="Marchand G."/>
            <person name="Marquand E."/>
            <person name="Bret-Mestries E."/>
            <person name="Morien E."/>
            <person name="Nambeesan S."/>
            <person name="Nguyen T."/>
            <person name="Pegot-Espagnet P."/>
            <person name="Pouilly N."/>
            <person name="Raftis F."/>
            <person name="Sallet E."/>
            <person name="Schiex T."/>
            <person name="Thomas J."/>
            <person name="Vandecasteele C."/>
            <person name="Vares D."/>
            <person name="Vear F."/>
            <person name="Vautrin S."/>
            <person name="Crespi M."/>
            <person name="Mangin B."/>
            <person name="Burke J.M."/>
            <person name="Salse J."/>
            <person name="Munos S."/>
            <person name="Vincourt P."/>
            <person name="Rieseberg L.H."/>
            <person name="Langlade N.B."/>
        </authorList>
    </citation>
    <scope>NUCLEOTIDE SEQUENCE</scope>
    <source>
        <tissue evidence="2">Leaves</tissue>
    </source>
</reference>
<comment type="caution">
    <text evidence="2">The sequence shown here is derived from an EMBL/GenBank/DDBJ whole genome shotgun (WGS) entry which is preliminary data.</text>
</comment>
<dbReference type="EC" id="3.4.22.16" evidence="2"/>
<dbReference type="InterPro" id="IPR013201">
    <property type="entry name" value="Prot_inhib_I29"/>
</dbReference>
<evidence type="ECO:0000313" key="2">
    <source>
        <dbReference type="EMBL" id="KAF5803085.1"/>
    </source>
</evidence>
<dbReference type="GO" id="GO:0004197">
    <property type="term" value="F:cysteine-type endopeptidase activity"/>
    <property type="evidence" value="ECO:0007669"/>
    <property type="project" value="UniProtKB-EC"/>
</dbReference>
<dbReference type="EMBL" id="MNCJ02000321">
    <property type="protein sequence ID" value="KAF5803085.1"/>
    <property type="molecule type" value="Genomic_DNA"/>
</dbReference>
<dbReference type="Pfam" id="PF08246">
    <property type="entry name" value="Inhibitor_I29"/>
    <property type="match status" value="1"/>
</dbReference>
<evidence type="ECO:0000259" key="1">
    <source>
        <dbReference type="Pfam" id="PF08246"/>
    </source>
</evidence>
<dbReference type="Gramene" id="mRNA:HanXRQr2_Chr06g0267181">
    <property type="protein sequence ID" value="mRNA:HanXRQr2_Chr06g0267181"/>
    <property type="gene ID" value="HanXRQr2_Chr06g0267181"/>
</dbReference>
<dbReference type="AlphaFoldDB" id="A0A9K3IUG8"/>
<feature type="domain" description="Cathepsin propeptide inhibitor" evidence="1">
    <location>
        <begin position="25"/>
        <end position="60"/>
    </location>
</feature>
<sequence>MYWRLEDELWHVWLCFTVCGTIDSQYQSSEEMKHRYSIFAESLETIRSHNKWLSYTLGVNGSRVHRRSTSYDC</sequence>
<accession>A0A9K3IUG8</accession>
<organism evidence="2 3">
    <name type="scientific">Helianthus annuus</name>
    <name type="common">Common sunflower</name>
    <dbReference type="NCBI Taxonomy" id="4232"/>
    <lineage>
        <taxon>Eukaryota</taxon>
        <taxon>Viridiplantae</taxon>
        <taxon>Streptophyta</taxon>
        <taxon>Embryophyta</taxon>
        <taxon>Tracheophyta</taxon>
        <taxon>Spermatophyta</taxon>
        <taxon>Magnoliopsida</taxon>
        <taxon>eudicotyledons</taxon>
        <taxon>Gunneridae</taxon>
        <taxon>Pentapetalae</taxon>
        <taxon>asterids</taxon>
        <taxon>campanulids</taxon>
        <taxon>Asterales</taxon>
        <taxon>Asteraceae</taxon>
        <taxon>Asteroideae</taxon>
        <taxon>Heliantheae alliance</taxon>
        <taxon>Heliantheae</taxon>
        <taxon>Helianthus</taxon>
    </lineage>
</organism>
<protein>
    <submittedName>
        <fullName evidence="2">Cathepsin H</fullName>
        <ecNumber evidence="2">3.4.22.16</ecNumber>
    </submittedName>
</protein>
<keyword evidence="2" id="KW-0378">Hydrolase</keyword>
<name>A0A9K3IUG8_HELAN</name>
<keyword evidence="3" id="KW-1185">Reference proteome</keyword>